<feature type="transmembrane region" description="Helical" evidence="6">
    <location>
        <begin position="396"/>
        <end position="418"/>
    </location>
</feature>
<feature type="transmembrane region" description="Helical" evidence="6">
    <location>
        <begin position="177"/>
        <end position="196"/>
    </location>
</feature>
<feature type="transmembrane region" description="Helical" evidence="6">
    <location>
        <begin position="42"/>
        <end position="65"/>
    </location>
</feature>
<comment type="subcellular location">
    <subcellularLocation>
        <location evidence="1">Membrane</location>
        <topology evidence="1">Multi-pass membrane protein</topology>
    </subcellularLocation>
</comment>
<evidence type="ECO:0000256" key="3">
    <source>
        <dbReference type="ARBA" id="ARBA00022692"/>
    </source>
</evidence>
<organism evidence="8 9">
    <name type="scientific">Psychrosphaera algicola</name>
    <dbReference type="NCBI Taxonomy" id="3023714"/>
    <lineage>
        <taxon>Bacteria</taxon>
        <taxon>Pseudomonadati</taxon>
        <taxon>Pseudomonadota</taxon>
        <taxon>Gammaproteobacteria</taxon>
        <taxon>Alteromonadales</taxon>
        <taxon>Pseudoalteromonadaceae</taxon>
        <taxon>Psychrosphaera</taxon>
    </lineage>
</organism>
<proteinExistence type="predicted"/>
<feature type="transmembrane region" description="Helical" evidence="6">
    <location>
        <begin position="102"/>
        <end position="123"/>
    </location>
</feature>
<accession>A0ABT5FD07</accession>
<feature type="transmembrane region" description="Helical" evidence="6">
    <location>
        <begin position="238"/>
        <end position="261"/>
    </location>
</feature>
<evidence type="ECO:0000256" key="4">
    <source>
        <dbReference type="ARBA" id="ARBA00022989"/>
    </source>
</evidence>
<feature type="transmembrane region" description="Helical" evidence="6">
    <location>
        <begin position="281"/>
        <end position="299"/>
    </location>
</feature>
<keyword evidence="5 6" id="KW-0472">Membrane</keyword>
<evidence type="ECO:0000256" key="2">
    <source>
        <dbReference type="ARBA" id="ARBA00022448"/>
    </source>
</evidence>
<dbReference type="PROSITE" id="PS50850">
    <property type="entry name" value="MFS"/>
    <property type="match status" value="1"/>
</dbReference>
<keyword evidence="4 6" id="KW-1133">Transmembrane helix</keyword>
<keyword evidence="2" id="KW-0813">Transport</keyword>
<dbReference type="InterPro" id="IPR011701">
    <property type="entry name" value="MFS"/>
</dbReference>
<sequence length="427" mass="47356">MQANVIRVFFLGFSAGIPIMLVFSTLSIWLEEAGVQRSSIGFFSWITLVYAFKWVWAPVVDRWSLPVLAPLFGRRRSWLLLSQVCLVMAIASMGMIDPQSHLAQMAVAALVVAFCSATQDIVIDAFRIESGETRQQGAMAASYMVGYRLAMIVATAGTLLLATYFQTDSTLYQYASWRWAYFAIACVMLVGIVATLSSPEPEEIQVTESLTPQPRNWIKKLYYSLIQPVIDLFERFKWITLILLILICTYRISDIVMGVMANVFYIDMGYTKQDIAAMSKTFGVVMTLLGAFFAGGLINRFGILKILLSGAILSAVTNILFIYLSQSEPSLLLLGTVIAVDNLSAGIAMAALIGFLSSITNKEFTATQYAWLSSAMLLLPKFLGGFSGVWLESLGYTHFFTMTALIGIPAIMCILYLIKKDWVPTKR</sequence>
<dbReference type="Pfam" id="PF07690">
    <property type="entry name" value="MFS_1"/>
    <property type="match status" value="1"/>
</dbReference>
<evidence type="ECO:0000259" key="7">
    <source>
        <dbReference type="PROSITE" id="PS50850"/>
    </source>
</evidence>
<dbReference type="InterPro" id="IPR036259">
    <property type="entry name" value="MFS_trans_sf"/>
</dbReference>
<feature type="transmembrane region" description="Helical" evidence="6">
    <location>
        <begin position="77"/>
        <end position="96"/>
    </location>
</feature>
<feature type="transmembrane region" description="Helical" evidence="6">
    <location>
        <begin position="369"/>
        <end position="390"/>
    </location>
</feature>
<feature type="transmembrane region" description="Helical" evidence="6">
    <location>
        <begin position="331"/>
        <end position="357"/>
    </location>
</feature>
<evidence type="ECO:0000256" key="6">
    <source>
        <dbReference type="SAM" id="Phobius"/>
    </source>
</evidence>
<dbReference type="PANTHER" id="PTHR12778">
    <property type="entry name" value="SOLUTE CARRIER FAMILY 33 ACETYL-COA TRANSPORTER -RELATED"/>
    <property type="match status" value="1"/>
</dbReference>
<keyword evidence="3 6" id="KW-0812">Transmembrane</keyword>
<dbReference type="PANTHER" id="PTHR12778:SF10">
    <property type="entry name" value="MAJOR FACILITATOR SUPERFAMILY DOMAIN-CONTAINING PROTEIN 3"/>
    <property type="match status" value="1"/>
</dbReference>
<dbReference type="Gene3D" id="1.20.1250.20">
    <property type="entry name" value="MFS general substrate transporter like domains"/>
    <property type="match status" value="2"/>
</dbReference>
<evidence type="ECO:0000256" key="1">
    <source>
        <dbReference type="ARBA" id="ARBA00004141"/>
    </source>
</evidence>
<gene>
    <name evidence="8" type="ORF">PN838_12350</name>
</gene>
<protein>
    <submittedName>
        <fullName evidence="8">MFS transporter</fullName>
    </submittedName>
</protein>
<keyword evidence="9" id="KW-1185">Reference proteome</keyword>
<comment type="caution">
    <text evidence="8">The sequence shown here is derived from an EMBL/GenBank/DDBJ whole genome shotgun (WGS) entry which is preliminary data.</text>
</comment>
<dbReference type="InterPro" id="IPR020846">
    <property type="entry name" value="MFS_dom"/>
</dbReference>
<dbReference type="EMBL" id="JAQOMS010000002">
    <property type="protein sequence ID" value="MDC2889424.1"/>
    <property type="molecule type" value="Genomic_DNA"/>
</dbReference>
<dbReference type="InterPro" id="IPR004752">
    <property type="entry name" value="AmpG_permease/AT-1"/>
</dbReference>
<feature type="domain" description="Major facilitator superfamily (MFS) profile" evidence="7">
    <location>
        <begin position="4"/>
        <end position="422"/>
    </location>
</feature>
<feature type="transmembrane region" description="Helical" evidence="6">
    <location>
        <begin position="7"/>
        <end position="30"/>
    </location>
</feature>
<reference evidence="8 9" key="1">
    <citation type="submission" date="2023-01" db="EMBL/GenBank/DDBJ databases">
        <title>Psychrosphaera sp. nov., isolated from marine algae.</title>
        <authorList>
            <person name="Bayburt H."/>
            <person name="Choi B.J."/>
            <person name="Kim J.M."/>
            <person name="Choi D.G."/>
            <person name="Jeon C.O."/>
        </authorList>
    </citation>
    <scope>NUCLEOTIDE SEQUENCE [LARGE SCALE GENOMIC DNA]</scope>
    <source>
        <strain evidence="8 9">G1-22</strain>
    </source>
</reference>
<evidence type="ECO:0000256" key="5">
    <source>
        <dbReference type="ARBA" id="ARBA00023136"/>
    </source>
</evidence>
<dbReference type="SUPFAM" id="SSF103473">
    <property type="entry name" value="MFS general substrate transporter"/>
    <property type="match status" value="1"/>
</dbReference>
<evidence type="ECO:0000313" key="8">
    <source>
        <dbReference type="EMBL" id="MDC2889424.1"/>
    </source>
</evidence>
<dbReference type="RefSeq" id="WP_272182583.1">
    <property type="nucleotide sequence ID" value="NZ_JAQOMS010000002.1"/>
</dbReference>
<dbReference type="Proteomes" id="UP001528411">
    <property type="component" value="Unassembled WGS sequence"/>
</dbReference>
<feature type="transmembrane region" description="Helical" evidence="6">
    <location>
        <begin position="144"/>
        <end position="165"/>
    </location>
</feature>
<feature type="transmembrane region" description="Helical" evidence="6">
    <location>
        <begin position="306"/>
        <end position="325"/>
    </location>
</feature>
<dbReference type="NCBIfam" id="TIGR00901">
    <property type="entry name" value="2A0125"/>
    <property type="match status" value="1"/>
</dbReference>
<evidence type="ECO:0000313" key="9">
    <source>
        <dbReference type="Proteomes" id="UP001528411"/>
    </source>
</evidence>
<name>A0ABT5FD07_9GAMM</name>